<feature type="signal peptide" evidence="1">
    <location>
        <begin position="1"/>
        <end position="19"/>
    </location>
</feature>
<keyword evidence="1" id="KW-0732">Signal</keyword>
<keyword evidence="4" id="KW-1185">Reference proteome</keyword>
<evidence type="ECO:0000259" key="2">
    <source>
        <dbReference type="SMART" id="SM00186"/>
    </source>
</evidence>
<comment type="caution">
    <text evidence="3">The sequence shown here is derived from an EMBL/GenBank/DDBJ whole genome shotgun (WGS) entry which is preliminary data.</text>
</comment>
<evidence type="ECO:0000313" key="4">
    <source>
        <dbReference type="Proteomes" id="UP001347796"/>
    </source>
</evidence>
<evidence type="ECO:0000313" key="3">
    <source>
        <dbReference type="EMBL" id="KAK6166738.1"/>
    </source>
</evidence>
<dbReference type="Gene3D" id="3.90.215.10">
    <property type="entry name" value="Gamma Fibrinogen, chain A, domain 1"/>
    <property type="match status" value="1"/>
</dbReference>
<dbReference type="InterPro" id="IPR002181">
    <property type="entry name" value="Fibrinogen_a/b/g_C_dom"/>
</dbReference>
<gene>
    <name evidence="3" type="ORF">SNE40_023367</name>
</gene>
<accession>A0AAN8G731</accession>
<dbReference type="Pfam" id="PF00147">
    <property type="entry name" value="Fibrinogen_C"/>
    <property type="match status" value="1"/>
</dbReference>
<dbReference type="PANTHER" id="PTHR19143">
    <property type="entry name" value="FIBRINOGEN/TENASCIN/ANGIOPOEITIN"/>
    <property type="match status" value="1"/>
</dbReference>
<dbReference type="EMBL" id="JAZGQO010000021">
    <property type="protein sequence ID" value="KAK6166738.1"/>
    <property type="molecule type" value="Genomic_DNA"/>
</dbReference>
<dbReference type="Proteomes" id="UP001347796">
    <property type="component" value="Unassembled WGS sequence"/>
</dbReference>
<name>A0AAN8G731_PATCE</name>
<dbReference type="SUPFAM" id="SSF56496">
    <property type="entry name" value="Fibrinogen C-terminal domain-like"/>
    <property type="match status" value="1"/>
</dbReference>
<organism evidence="3 4">
    <name type="scientific">Patella caerulea</name>
    <name type="common">Rayed Mediterranean limpet</name>
    <dbReference type="NCBI Taxonomy" id="87958"/>
    <lineage>
        <taxon>Eukaryota</taxon>
        <taxon>Metazoa</taxon>
        <taxon>Spiralia</taxon>
        <taxon>Lophotrochozoa</taxon>
        <taxon>Mollusca</taxon>
        <taxon>Gastropoda</taxon>
        <taxon>Patellogastropoda</taxon>
        <taxon>Patelloidea</taxon>
        <taxon>Patellidae</taxon>
        <taxon>Patella</taxon>
    </lineage>
</organism>
<feature type="domain" description="Fibrinogen C-terminal" evidence="2">
    <location>
        <begin position="140"/>
        <end position="330"/>
    </location>
</feature>
<evidence type="ECO:0000256" key="1">
    <source>
        <dbReference type="SAM" id="SignalP"/>
    </source>
</evidence>
<dbReference type="GO" id="GO:0005615">
    <property type="term" value="C:extracellular space"/>
    <property type="evidence" value="ECO:0007669"/>
    <property type="project" value="TreeGrafter"/>
</dbReference>
<reference evidence="3 4" key="1">
    <citation type="submission" date="2024-01" db="EMBL/GenBank/DDBJ databases">
        <title>The genome of the rayed Mediterranean limpet Patella caerulea (Linnaeus, 1758).</title>
        <authorList>
            <person name="Anh-Thu Weber A."/>
            <person name="Halstead-Nussloch G."/>
        </authorList>
    </citation>
    <scope>NUCLEOTIDE SEQUENCE [LARGE SCALE GENOMIC DNA]</scope>
    <source>
        <strain evidence="3">AATW-2023a</strain>
        <tissue evidence="3">Whole specimen</tissue>
    </source>
</reference>
<dbReference type="InterPro" id="IPR050373">
    <property type="entry name" value="Fibrinogen_C-term_domain"/>
</dbReference>
<dbReference type="SMART" id="SM00186">
    <property type="entry name" value="FBG"/>
    <property type="match status" value="1"/>
</dbReference>
<protein>
    <recommendedName>
        <fullName evidence="2">Fibrinogen C-terminal domain-containing protein</fullName>
    </recommendedName>
</protein>
<feature type="chain" id="PRO_5042970041" description="Fibrinogen C-terminal domain-containing protein" evidence="1">
    <location>
        <begin position="20"/>
        <end position="351"/>
    </location>
</feature>
<dbReference type="InterPro" id="IPR036056">
    <property type="entry name" value="Fibrinogen-like_C"/>
</dbReference>
<sequence>MKSLVIAFWMIVTTAKVYSNPETVLDDYIVCKDHYAGSRIQNTTYTKRRIFCAMYCSRFKWCRAVSIYKESPTRHKCNLHDGIYGVGCNSFPVMETLQVRMLIKRDNESNPLENGCYNGASHDGSACVCRLGFAGTTCERYIHDCKEGRDVGIPDLGMLAVMVKPVNSEFAFETLCNSAYGMSILVSRRFNLNTNFVRTMNQYKYSFGYGQDFWCGLEGMHALLNQPGTEFKLQIYCYGFSDTTGDPVNFSVFYSDFKVGSQAEQYASSNTGRYSSSTNSDGLGAAKGPMPFCAYDERGSCPGQPPGIDGGWWYTLNNTLYSMTSKDRPKWLYNGNVVQCSYISMQVEKLA</sequence>
<dbReference type="InterPro" id="IPR014716">
    <property type="entry name" value="Fibrinogen_a/b/g_C_1"/>
</dbReference>
<proteinExistence type="predicted"/>
<dbReference type="AlphaFoldDB" id="A0AAN8G731"/>